<organism evidence="11 13">
    <name type="scientific">Adineta steineri</name>
    <dbReference type="NCBI Taxonomy" id="433720"/>
    <lineage>
        <taxon>Eukaryota</taxon>
        <taxon>Metazoa</taxon>
        <taxon>Spiralia</taxon>
        <taxon>Gnathifera</taxon>
        <taxon>Rotifera</taxon>
        <taxon>Eurotatoria</taxon>
        <taxon>Bdelloidea</taxon>
        <taxon>Adinetida</taxon>
        <taxon>Adinetidae</taxon>
        <taxon>Adineta</taxon>
    </lineage>
</organism>
<dbReference type="Gene3D" id="3.30.60.90">
    <property type="match status" value="1"/>
</dbReference>
<proteinExistence type="predicted"/>
<dbReference type="PROSITE" id="PS51873">
    <property type="entry name" value="TRIAD"/>
    <property type="match status" value="1"/>
</dbReference>
<evidence type="ECO:0000313" key="12">
    <source>
        <dbReference type="EMBL" id="CAF3762458.1"/>
    </source>
</evidence>
<sequence>MSQTNESSSTSELLEELNHDSVTPKSQIDNISNEINQCDDGEQNITTDQSLSSTINDFDEKECILCLKLIPKMNYETHVQSCLPTTPNSYQPKTTNQLKHDVCFNCSSIVNMNDDSGFLIPCRFHHLYCFQCLYKSMNEYLISKTIPMCHKIHCNYQLSRYDLACIPLTQRMYQRLLSLIQNQQRPQCPRCHFYIGFKNINDLDEHIEFCHPEDFLLCEYCYCPQKITLYEEHSQQCHHDQTGRQQKLVEFILSRTKYPFSVQQIEFFIETQKKTKKILNALNIVEQLAEFDDIFPMELPTHDCDICMESCLFDDIFVFGCDQSHKLCYQCYEKSCRNQMVTNKILTCALCSYQLQYGELRQLRISSEELDQFIQYQIQKTFDRCYASETRALIKCPNQQCSWAFEPNDPNERFHVICQLCQKEFCSLCNQQYHYRTDCQQLILITERWFFWCNSERGRYLTERAGQDTDYAARLVEYEREQAKNRQRNEELRHRYDTAVEDENYKSRNCRYCPNCNRVVERMEGCESMICGQDYHGGNIQSGCGEEFTWDEAEQYQAATVRKSAETINDLPRPESPLILHENITCDGCHEIVRGIRFDCVHCPSLIFCEKCEQRYTLAHSTENRNAGQQQHIFRLIMTPFDEIL</sequence>
<keyword evidence="5" id="KW-0677">Repeat</keyword>
<keyword evidence="3" id="KW-0808">Transferase</keyword>
<dbReference type="SMART" id="SM00291">
    <property type="entry name" value="ZnF_ZZ"/>
    <property type="match status" value="1"/>
</dbReference>
<dbReference type="GO" id="GO:0008270">
    <property type="term" value="F:zinc ion binding"/>
    <property type="evidence" value="ECO:0007669"/>
    <property type="project" value="UniProtKB-KW"/>
</dbReference>
<dbReference type="EC" id="2.3.2.31" evidence="2"/>
<reference evidence="11" key="1">
    <citation type="submission" date="2021-02" db="EMBL/GenBank/DDBJ databases">
        <authorList>
            <person name="Nowell W R."/>
        </authorList>
    </citation>
    <scope>NUCLEOTIDE SEQUENCE</scope>
</reference>
<evidence type="ECO:0000313" key="13">
    <source>
        <dbReference type="Proteomes" id="UP000663860"/>
    </source>
</evidence>
<dbReference type="SUPFAM" id="SSF57850">
    <property type="entry name" value="RING/U-box"/>
    <property type="match status" value="3"/>
</dbReference>
<dbReference type="InterPro" id="IPR036280">
    <property type="entry name" value="Multihaem_cyt_sf"/>
</dbReference>
<feature type="domain" description="RING-type" evidence="10">
    <location>
        <begin position="300"/>
        <end position="563"/>
    </location>
</feature>
<keyword evidence="8" id="KW-0862">Zinc</keyword>
<keyword evidence="7" id="KW-0833">Ubl conjugation pathway</keyword>
<dbReference type="InterPro" id="IPR044066">
    <property type="entry name" value="TRIAD_supradom"/>
</dbReference>
<feature type="region of interest" description="Disordered" evidence="9">
    <location>
        <begin position="1"/>
        <end position="26"/>
    </location>
</feature>
<accession>A0A813M8B2</accession>
<dbReference type="InterPro" id="IPR031127">
    <property type="entry name" value="E3_UB_ligase_RBR"/>
</dbReference>
<evidence type="ECO:0000256" key="4">
    <source>
        <dbReference type="ARBA" id="ARBA00022723"/>
    </source>
</evidence>
<dbReference type="GO" id="GO:0016567">
    <property type="term" value="P:protein ubiquitination"/>
    <property type="evidence" value="ECO:0007669"/>
    <property type="project" value="InterPro"/>
</dbReference>
<feature type="compositionally biased region" description="Low complexity" evidence="9">
    <location>
        <begin position="1"/>
        <end position="12"/>
    </location>
</feature>
<dbReference type="CDD" id="cd20335">
    <property type="entry name" value="BRcat_RBR"/>
    <property type="match status" value="1"/>
</dbReference>
<dbReference type="PANTHER" id="PTHR11685">
    <property type="entry name" value="RBR FAMILY RING FINGER AND IBR DOMAIN-CONTAINING"/>
    <property type="match status" value="1"/>
</dbReference>
<dbReference type="SUPFAM" id="SSF48695">
    <property type="entry name" value="Multiheme cytochromes"/>
    <property type="match status" value="1"/>
</dbReference>
<evidence type="ECO:0000313" key="11">
    <source>
        <dbReference type="EMBL" id="CAF0713363.1"/>
    </source>
</evidence>
<evidence type="ECO:0000256" key="1">
    <source>
        <dbReference type="ARBA" id="ARBA00001798"/>
    </source>
</evidence>
<evidence type="ECO:0000256" key="6">
    <source>
        <dbReference type="ARBA" id="ARBA00022771"/>
    </source>
</evidence>
<dbReference type="InterPro" id="IPR002867">
    <property type="entry name" value="IBR_dom"/>
</dbReference>
<dbReference type="EMBL" id="CAJNOE010000002">
    <property type="protein sequence ID" value="CAF0713363.1"/>
    <property type="molecule type" value="Genomic_DNA"/>
</dbReference>
<dbReference type="GO" id="GO:0061630">
    <property type="term" value="F:ubiquitin protein ligase activity"/>
    <property type="evidence" value="ECO:0007669"/>
    <property type="project" value="UniProtKB-EC"/>
</dbReference>
<dbReference type="AlphaFoldDB" id="A0A813M8B2"/>
<evidence type="ECO:0000259" key="10">
    <source>
        <dbReference type="PROSITE" id="PS51873"/>
    </source>
</evidence>
<dbReference type="Proteomes" id="UP000663868">
    <property type="component" value="Unassembled WGS sequence"/>
</dbReference>
<keyword evidence="4" id="KW-0479">Metal-binding</keyword>
<evidence type="ECO:0000256" key="3">
    <source>
        <dbReference type="ARBA" id="ARBA00022679"/>
    </source>
</evidence>
<evidence type="ECO:0000256" key="9">
    <source>
        <dbReference type="SAM" id="MobiDB-lite"/>
    </source>
</evidence>
<gene>
    <name evidence="11" type="ORF">IZO911_LOCUS388</name>
    <name evidence="12" type="ORF">KXQ929_LOCUS14884</name>
</gene>
<evidence type="ECO:0000256" key="5">
    <source>
        <dbReference type="ARBA" id="ARBA00022737"/>
    </source>
</evidence>
<name>A0A813M8B2_9BILA</name>
<keyword evidence="6" id="KW-0863">Zinc-finger</keyword>
<dbReference type="InterPro" id="IPR043145">
    <property type="entry name" value="Znf_ZZ_sf"/>
</dbReference>
<protein>
    <recommendedName>
        <fullName evidence="2">RBR-type E3 ubiquitin transferase</fullName>
        <ecNumber evidence="2">2.3.2.31</ecNumber>
    </recommendedName>
</protein>
<dbReference type="Pfam" id="PF01485">
    <property type="entry name" value="IBR"/>
    <property type="match status" value="1"/>
</dbReference>
<evidence type="ECO:0000256" key="2">
    <source>
        <dbReference type="ARBA" id="ARBA00012251"/>
    </source>
</evidence>
<dbReference type="EMBL" id="CAJOBB010000840">
    <property type="protein sequence ID" value="CAF3762458.1"/>
    <property type="molecule type" value="Genomic_DNA"/>
</dbReference>
<dbReference type="InterPro" id="IPR000433">
    <property type="entry name" value="Znf_ZZ"/>
</dbReference>
<dbReference type="Proteomes" id="UP000663860">
    <property type="component" value="Unassembled WGS sequence"/>
</dbReference>
<dbReference type="SMART" id="SM00647">
    <property type="entry name" value="IBR"/>
    <property type="match status" value="2"/>
</dbReference>
<comment type="caution">
    <text evidence="11">The sequence shown here is derived from an EMBL/GenBank/DDBJ whole genome shotgun (WGS) entry which is preliminary data.</text>
</comment>
<comment type="catalytic activity">
    <reaction evidence="1">
        <text>[E2 ubiquitin-conjugating enzyme]-S-ubiquitinyl-L-cysteine + [acceptor protein]-L-lysine = [E2 ubiquitin-conjugating enzyme]-L-cysteine + [acceptor protein]-N(6)-ubiquitinyl-L-lysine.</text>
        <dbReference type="EC" id="2.3.2.31"/>
    </reaction>
</comment>
<evidence type="ECO:0000256" key="7">
    <source>
        <dbReference type="ARBA" id="ARBA00022786"/>
    </source>
</evidence>
<evidence type="ECO:0000256" key="8">
    <source>
        <dbReference type="ARBA" id="ARBA00022833"/>
    </source>
</evidence>
<dbReference type="PROSITE" id="PS01357">
    <property type="entry name" value="ZF_ZZ_1"/>
    <property type="match status" value="1"/>
</dbReference>